<sequence length="478" mass="54831">MRVAVLCSKKGDFEEDEVVLPKGASSEFIYLPNLQSLSGEIYDAIVVACDISKWEEKEWNIVKNALHNKSFLFLQKSSGSLLTSSAYRVLREHFWPAEETKVYHSLLLSEAVTPEIVSPEEISKLMKEAKPLEQLFRRDNNPAVCPAMDHFLANKVPIGRGREGAVYFVPEWWSEVVIKKVLNVKPRISDAVDGAYTGGQFGEVMGASLLTDLLDGTSDHGFLYHIQRYAGFFSCKTREESDVPEWLRTGGKQSKPIYDLYLINEKMDGDLRHFLEHVKDERKIKVGLWQAIFALTCLNKLQYFHHDSSPQNFLYRSIHPDETFLGAEVGASESWTYKLSDEAGEREWKILNARIVVKTTDFSFMRHLMKPQVLGHQDIGYRVDNSAKGFADINYFLIKLMREREVNQGIDINLDPLFSKWFELIGIDESYLSGPDSLVRVLVRNRVILPTLRFPQEYDDWNPLELLSGEFFADILLK</sequence>
<proteinExistence type="predicted"/>
<dbReference type="SUPFAM" id="SSF56112">
    <property type="entry name" value="Protein kinase-like (PK-like)"/>
    <property type="match status" value="1"/>
</dbReference>
<evidence type="ECO:0000313" key="1">
    <source>
        <dbReference type="EMBL" id="QHT03610.1"/>
    </source>
</evidence>
<name>A0A6C0CIB3_9ZZZZ</name>
<dbReference type="EMBL" id="MN739414">
    <property type="protein sequence ID" value="QHT03610.1"/>
    <property type="molecule type" value="Genomic_DNA"/>
</dbReference>
<dbReference type="InterPro" id="IPR011009">
    <property type="entry name" value="Kinase-like_dom_sf"/>
</dbReference>
<evidence type="ECO:0008006" key="2">
    <source>
        <dbReference type="Google" id="ProtNLM"/>
    </source>
</evidence>
<dbReference type="AlphaFoldDB" id="A0A6C0CIB3"/>
<accession>A0A6C0CIB3</accession>
<organism evidence="1">
    <name type="scientific">viral metagenome</name>
    <dbReference type="NCBI Taxonomy" id="1070528"/>
    <lineage>
        <taxon>unclassified sequences</taxon>
        <taxon>metagenomes</taxon>
        <taxon>organismal metagenomes</taxon>
    </lineage>
</organism>
<dbReference type="Gene3D" id="1.10.510.10">
    <property type="entry name" value="Transferase(Phosphotransferase) domain 1"/>
    <property type="match status" value="1"/>
</dbReference>
<reference evidence="1" key="1">
    <citation type="journal article" date="2020" name="Nature">
        <title>Giant virus diversity and host interactions through global metagenomics.</title>
        <authorList>
            <person name="Schulz F."/>
            <person name="Roux S."/>
            <person name="Paez-Espino D."/>
            <person name="Jungbluth S."/>
            <person name="Walsh D.A."/>
            <person name="Denef V.J."/>
            <person name="McMahon K.D."/>
            <person name="Konstantinidis K.T."/>
            <person name="Eloe-Fadrosh E.A."/>
            <person name="Kyrpides N.C."/>
            <person name="Woyke T."/>
        </authorList>
    </citation>
    <scope>NUCLEOTIDE SEQUENCE</scope>
    <source>
        <strain evidence="1">GVMAG-M-3300021079-18</strain>
    </source>
</reference>
<protein>
    <recommendedName>
        <fullName evidence="2">Protein kinase domain-containing protein</fullName>
    </recommendedName>
</protein>